<dbReference type="EMBL" id="QQAZ01000001">
    <property type="protein sequence ID" value="RDI56001.1"/>
    <property type="molecule type" value="Genomic_DNA"/>
</dbReference>
<dbReference type="AlphaFoldDB" id="A0A370HFI3"/>
<accession>A0A370HFI3</accession>
<gene>
    <name evidence="1" type="ORF">DFR68_101838</name>
</gene>
<dbReference type="STRING" id="1210089.GCA_001613165_01876"/>
<sequence>MPVGANEGARVGSGPGDVLWVDKPACRALADGLGTTGQELQVLGKGGAVVDSLTGGLQGAQTPDAYHTASRAADNAMGAVGTAMMEMGGTLVGAIASFGDQEAASAQGIAATGEPVR</sequence>
<reference evidence="1 2" key="1">
    <citation type="submission" date="2018-07" db="EMBL/GenBank/DDBJ databases">
        <title>Genomic Encyclopedia of Type Strains, Phase IV (KMG-IV): sequencing the most valuable type-strain genomes for metagenomic binning, comparative biology and taxonomic classification.</title>
        <authorList>
            <person name="Goeker M."/>
        </authorList>
    </citation>
    <scope>NUCLEOTIDE SEQUENCE [LARGE SCALE GENOMIC DNA]</scope>
    <source>
        <strain evidence="1 2">DSM 44952</strain>
    </source>
</reference>
<keyword evidence="2" id="KW-1185">Reference proteome</keyword>
<comment type="caution">
    <text evidence="1">The sequence shown here is derived from an EMBL/GenBank/DDBJ whole genome shotgun (WGS) entry which is preliminary data.</text>
</comment>
<evidence type="ECO:0000313" key="2">
    <source>
        <dbReference type="Proteomes" id="UP000255355"/>
    </source>
</evidence>
<organism evidence="1 2">
    <name type="scientific">Nocardia mexicana</name>
    <dbReference type="NCBI Taxonomy" id="279262"/>
    <lineage>
        <taxon>Bacteria</taxon>
        <taxon>Bacillati</taxon>
        <taxon>Actinomycetota</taxon>
        <taxon>Actinomycetes</taxon>
        <taxon>Mycobacteriales</taxon>
        <taxon>Nocardiaceae</taxon>
        <taxon>Nocardia</taxon>
    </lineage>
</organism>
<evidence type="ECO:0000313" key="1">
    <source>
        <dbReference type="EMBL" id="RDI56001.1"/>
    </source>
</evidence>
<protein>
    <submittedName>
        <fullName evidence="1">Uncharacterized protein</fullName>
    </submittedName>
</protein>
<dbReference type="Proteomes" id="UP000255355">
    <property type="component" value="Unassembled WGS sequence"/>
</dbReference>
<name>A0A370HFI3_9NOCA</name>
<proteinExistence type="predicted"/>